<keyword evidence="5" id="KW-1185">Reference proteome</keyword>
<evidence type="ECO:0000313" key="4">
    <source>
        <dbReference type="EMBL" id="TDL25104.1"/>
    </source>
</evidence>
<gene>
    <name evidence="4" type="ORF">BD410DRAFT_697901</name>
</gene>
<organism evidence="4 5">
    <name type="scientific">Rickenella mellea</name>
    <dbReference type="NCBI Taxonomy" id="50990"/>
    <lineage>
        <taxon>Eukaryota</taxon>
        <taxon>Fungi</taxon>
        <taxon>Dikarya</taxon>
        <taxon>Basidiomycota</taxon>
        <taxon>Agaricomycotina</taxon>
        <taxon>Agaricomycetes</taxon>
        <taxon>Hymenochaetales</taxon>
        <taxon>Rickenellaceae</taxon>
        <taxon>Rickenella</taxon>
    </lineage>
</organism>
<dbReference type="PANTHER" id="PTHR44845:SF1">
    <property type="entry name" value="L-2-AMINOADIPATE REDUCTASE"/>
    <property type="match status" value="1"/>
</dbReference>
<dbReference type="PANTHER" id="PTHR44845">
    <property type="entry name" value="CARRIER DOMAIN-CONTAINING PROTEIN"/>
    <property type="match status" value="1"/>
</dbReference>
<dbReference type="InterPro" id="IPR036291">
    <property type="entry name" value="NAD(P)-bd_dom_sf"/>
</dbReference>
<dbReference type="InterPro" id="IPR013120">
    <property type="entry name" value="FAR_NAD-bd"/>
</dbReference>
<dbReference type="Pfam" id="PF07993">
    <property type="entry name" value="NAD_binding_4"/>
    <property type="match status" value="1"/>
</dbReference>
<dbReference type="Proteomes" id="UP000294933">
    <property type="component" value="Unassembled WGS sequence"/>
</dbReference>
<evidence type="ECO:0000313" key="5">
    <source>
        <dbReference type="Proteomes" id="UP000294933"/>
    </source>
</evidence>
<keyword evidence="2" id="KW-0597">Phosphoprotein</keyword>
<evidence type="ECO:0000256" key="2">
    <source>
        <dbReference type="ARBA" id="ARBA00022553"/>
    </source>
</evidence>
<accession>A0A4Y7QBZ8</accession>
<dbReference type="AlphaFoldDB" id="A0A4Y7QBZ8"/>
<dbReference type="SUPFAM" id="SSF51735">
    <property type="entry name" value="NAD(P)-binding Rossmann-fold domains"/>
    <property type="match status" value="1"/>
</dbReference>
<proteinExistence type="predicted"/>
<evidence type="ECO:0000259" key="3">
    <source>
        <dbReference type="Pfam" id="PF07993"/>
    </source>
</evidence>
<dbReference type="OrthoDB" id="429813at2759"/>
<dbReference type="Gene3D" id="3.40.50.720">
    <property type="entry name" value="NAD(P)-binding Rossmann-like Domain"/>
    <property type="match status" value="1"/>
</dbReference>
<feature type="non-terminal residue" evidence="4">
    <location>
        <position position="146"/>
    </location>
</feature>
<evidence type="ECO:0000256" key="1">
    <source>
        <dbReference type="ARBA" id="ARBA00022450"/>
    </source>
</evidence>
<dbReference type="STRING" id="50990.A0A4Y7QBZ8"/>
<reference evidence="4 5" key="1">
    <citation type="submission" date="2018-06" db="EMBL/GenBank/DDBJ databases">
        <title>A transcriptomic atlas of mushroom development highlights an independent origin of complex multicellularity.</title>
        <authorList>
            <consortium name="DOE Joint Genome Institute"/>
            <person name="Krizsan K."/>
            <person name="Almasi E."/>
            <person name="Merenyi Z."/>
            <person name="Sahu N."/>
            <person name="Viragh M."/>
            <person name="Koszo T."/>
            <person name="Mondo S."/>
            <person name="Kiss B."/>
            <person name="Balint B."/>
            <person name="Kues U."/>
            <person name="Barry K."/>
            <person name="Hegedus J.C."/>
            <person name="Henrissat B."/>
            <person name="Johnson J."/>
            <person name="Lipzen A."/>
            <person name="Ohm R."/>
            <person name="Nagy I."/>
            <person name="Pangilinan J."/>
            <person name="Yan J."/>
            <person name="Xiong Y."/>
            <person name="Grigoriev I.V."/>
            <person name="Hibbett D.S."/>
            <person name="Nagy L.G."/>
        </authorList>
    </citation>
    <scope>NUCLEOTIDE SEQUENCE [LARGE SCALE GENOMIC DNA]</scope>
    <source>
        <strain evidence="4 5">SZMC22713</strain>
    </source>
</reference>
<sequence>AKVVFLVGNLAKPDLGLSIDLHKELVESLTCIIHNAWKVDFNIPLSSYEPLIRSVRNLVDLALASPFSSPTRIVFTSSVAVVQGWKEGCPVPEIFVTDPSVAIGSGYGESKWIAERILEEAGKNTTLAPVVVRVGQLCGSTKHGSW</sequence>
<keyword evidence="1" id="KW-0596">Phosphopantetheine</keyword>
<dbReference type="VEuPathDB" id="FungiDB:BD410DRAFT_697901"/>
<feature type="domain" description="Thioester reductase (TE)" evidence="3">
    <location>
        <begin position="2"/>
        <end position="145"/>
    </location>
</feature>
<dbReference type="EMBL" id="ML170164">
    <property type="protein sequence ID" value="TDL25104.1"/>
    <property type="molecule type" value="Genomic_DNA"/>
</dbReference>
<feature type="non-terminal residue" evidence="4">
    <location>
        <position position="1"/>
    </location>
</feature>
<protein>
    <recommendedName>
        <fullName evidence="3">Thioester reductase (TE) domain-containing protein</fullName>
    </recommendedName>
</protein>
<name>A0A4Y7QBZ8_9AGAM</name>